<dbReference type="AlphaFoldDB" id="T0L1X9"/>
<dbReference type="HOGENOM" id="CLU_560309_0_0_1"/>
<evidence type="ECO:0000313" key="2">
    <source>
        <dbReference type="Proteomes" id="UP000053780"/>
    </source>
</evidence>
<dbReference type="EMBL" id="KE647134">
    <property type="protein sequence ID" value="EQB61497.1"/>
    <property type="molecule type" value="Genomic_DNA"/>
</dbReference>
<gene>
    <name evidence="1" type="ORF">NAPIS_ORF00936</name>
</gene>
<dbReference type="VEuPathDB" id="MicrosporidiaDB:NAPIS_ORF00936"/>
<dbReference type="Proteomes" id="UP000053780">
    <property type="component" value="Unassembled WGS sequence"/>
</dbReference>
<reference evidence="1 2" key="1">
    <citation type="journal article" date="2013" name="BMC Genomics">
        <title>Genome sequencing and comparative genomics of honey bee microsporidia, Nosema apis reveal novel insights into host-parasite interactions.</title>
        <authorList>
            <person name="Chen Yp."/>
            <person name="Pettis J.S."/>
            <person name="Zhao Y."/>
            <person name="Liu X."/>
            <person name="Tallon L.J."/>
            <person name="Sadzewicz L.D."/>
            <person name="Li R."/>
            <person name="Zheng H."/>
            <person name="Huang S."/>
            <person name="Zhang X."/>
            <person name="Hamilton M.C."/>
            <person name="Pernal S.F."/>
            <person name="Melathopoulos A.P."/>
            <person name="Yan X."/>
            <person name="Evans J.D."/>
        </authorList>
    </citation>
    <scope>NUCLEOTIDE SEQUENCE [LARGE SCALE GENOMIC DNA]</scope>
    <source>
        <strain evidence="1 2">BRL 01</strain>
    </source>
</reference>
<name>T0L1X9_9MICR</name>
<sequence length="487" mass="58379">MISFLFSSSILIDKIFNKLEEKVKNKEYLYISSDIDTNVHEVCVNSENITLTIYDKQRIILNNKSLKTTDYIDKNKFISEKLLNHILSFFKYKNIKVKTYLLVSRTENNHILYDFLVQKFKEWKEFINFYEELVEETYYYNNKKYSIYNINIEGEKQIVHNVLEKKNAYEKKSFKYLLSNPWFKDLEKFICIETEIWSIYLFYESHKYFLMDFFEKKRFTFNNKIRTYNINDEHLFIKNLKIQILPCEIRINNFIYSNITNSKINTVKNSTFIFMNKYFDVVDQILKTEYSIIFLFFNSTLNTIISETIITEILKSPLSGEYIIFFILLDAFSIFNEEVKNCKKNEKLYKIIVDKIRKDKQKKPIKKFTFEPKVPTQKIEEVKHEDIPCEIQIDTFTTKGKFCPIQSLKKKFNYKYNPDDNIILNIPYIVNNVELVVFEDDSCGLKIEDKILHLECVPVENDVVFDNGFIEVGSVKYYLVPSDIMYS</sequence>
<accession>T0L1X9</accession>
<organism evidence="1 2">
    <name type="scientific">Vairimorpha apis BRL 01</name>
    <dbReference type="NCBI Taxonomy" id="1037528"/>
    <lineage>
        <taxon>Eukaryota</taxon>
        <taxon>Fungi</taxon>
        <taxon>Fungi incertae sedis</taxon>
        <taxon>Microsporidia</taxon>
        <taxon>Nosematidae</taxon>
        <taxon>Vairimorpha</taxon>
    </lineage>
</organism>
<protein>
    <submittedName>
        <fullName evidence="1">Uncharacterized protein</fullName>
    </submittedName>
</protein>
<dbReference type="OrthoDB" id="2190358at2759"/>
<keyword evidence="2" id="KW-1185">Reference proteome</keyword>
<proteinExistence type="predicted"/>
<evidence type="ECO:0000313" key="1">
    <source>
        <dbReference type="EMBL" id="EQB61497.1"/>
    </source>
</evidence>